<feature type="region of interest" description="Disordered" evidence="7">
    <location>
        <begin position="237"/>
        <end position="259"/>
    </location>
</feature>
<keyword evidence="5" id="KW-0804">Transcription</keyword>
<comment type="subcellular location">
    <subcellularLocation>
        <location evidence="1">Nucleus</location>
    </subcellularLocation>
</comment>
<evidence type="ECO:0000313" key="10">
    <source>
        <dbReference type="EMBL" id="KAJ9535437.1"/>
    </source>
</evidence>
<evidence type="ECO:0000256" key="4">
    <source>
        <dbReference type="ARBA" id="ARBA00023125"/>
    </source>
</evidence>
<accession>A0AA38SLS9</accession>
<comment type="caution">
    <text evidence="10">The sequence shown here is derived from an EMBL/GenBank/DDBJ whole genome shotgun (WGS) entry which is preliminary data.</text>
</comment>
<evidence type="ECO:0000259" key="8">
    <source>
        <dbReference type="PROSITE" id="PS51369"/>
    </source>
</evidence>
<dbReference type="PANTHER" id="PTHR31072">
    <property type="entry name" value="TRANSCRIPTION FACTOR TCP4-RELATED"/>
    <property type="match status" value="1"/>
</dbReference>
<evidence type="ECO:0000256" key="1">
    <source>
        <dbReference type="ARBA" id="ARBA00004123"/>
    </source>
</evidence>
<dbReference type="PROSITE" id="PS51370">
    <property type="entry name" value="R"/>
    <property type="match status" value="1"/>
</dbReference>
<feature type="compositionally biased region" description="Basic residues" evidence="7">
    <location>
        <begin position="241"/>
        <end position="259"/>
    </location>
</feature>
<dbReference type="InterPro" id="IPR005333">
    <property type="entry name" value="Transcription_factor_TCP"/>
</dbReference>
<evidence type="ECO:0000256" key="5">
    <source>
        <dbReference type="ARBA" id="ARBA00023163"/>
    </source>
</evidence>
<dbReference type="GO" id="GO:0003700">
    <property type="term" value="F:DNA-binding transcription factor activity"/>
    <property type="evidence" value="ECO:0007669"/>
    <property type="project" value="InterPro"/>
</dbReference>
<evidence type="ECO:0000256" key="6">
    <source>
        <dbReference type="ARBA" id="ARBA00023242"/>
    </source>
</evidence>
<dbReference type="InterPro" id="IPR017887">
    <property type="entry name" value="TF_TCP_subgr"/>
</dbReference>
<proteinExistence type="predicted"/>
<dbReference type="PANTHER" id="PTHR31072:SF226">
    <property type="entry name" value="TRANSCRIPTION FACTOR TCP18"/>
    <property type="match status" value="1"/>
</dbReference>
<dbReference type="GO" id="GO:0005634">
    <property type="term" value="C:nucleus"/>
    <property type="evidence" value="ECO:0007669"/>
    <property type="project" value="UniProtKB-SubCell"/>
</dbReference>
<evidence type="ECO:0000256" key="2">
    <source>
        <dbReference type="ARBA" id="ARBA00022473"/>
    </source>
</evidence>
<keyword evidence="4" id="KW-0238">DNA-binding</keyword>
<evidence type="ECO:0000259" key="9">
    <source>
        <dbReference type="PROSITE" id="PS51370"/>
    </source>
</evidence>
<gene>
    <name evidence="10" type="ORF">OSB04_un001448</name>
</gene>
<feature type="domain" description="R" evidence="9">
    <location>
        <begin position="272"/>
        <end position="289"/>
    </location>
</feature>
<dbReference type="EMBL" id="JARYMX010000256">
    <property type="protein sequence ID" value="KAJ9535437.1"/>
    <property type="molecule type" value="Genomic_DNA"/>
</dbReference>
<name>A0AA38SLS9_9ASTR</name>
<dbReference type="GO" id="GO:2000032">
    <property type="term" value="P:regulation of secondary shoot formation"/>
    <property type="evidence" value="ECO:0007669"/>
    <property type="project" value="TreeGrafter"/>
</dbReference>
<feature type="domain" description="TCP" evidence="8">
    <location>
        <begin position="139"/>
        <end position="197"/>
    </location>
</feature>
<evidence type="ECO:0000256" key="3">
    <source>
        <dbReference type="ARBA" id="ARBA00023015"/>
    </source>
</evidence>
<evidence type="ECO:0000256" key="7">
    <source>
        <dbReference type="SAM" id="MobiDB-lite"/>
    </source>
</evidence>
<dbReference type="GO" id="GO:0043565">
    <property type="term" value="F:sequence-specific DNA binding"/>
    <property type="evidence" value="ECO:0007669"/>
    <property type="project" value="TreeGrafter"/>
</dbReference>
<organism evidence="10 11">
    <name type="scientific">Centaurea solstitialis</name>
    <name type="common">yellow star-thistle</name>
    <dbReference type="NCBI Taxonomy" id="347529"/>
    <lineage>
        <taxon>Eukaryota</taxon>
        <taxon>Viridiplantae</taxon>
        <taxon>Streptophyta</taxon>
        <taxon>Embryophyta</taxon>
        <taxon>Tracheophyta</taxon>
        <taxon>Spermatophyta</taxon>
        <taxon>Magnoliopsida</taxon>
        <taxon>eudicotyledons</taxon>
        <taxon>Gunneridae</taxon>
        <taxon>Pentapetalae</taxon>
        <taxon>asterids</taxon>
        <taxon>campanulids</taxon>
        <taxon>Asterales</taxon>
        <taxon>Asteraceae</taxon>
        <taxon>Carduoideae</taxon>
        <taxon>Cardueae</taxon>
        <taxon>Centaureinae</taxon>
        <taxon>Centaurea</taxon>
    </lineage>
</organism>
<sequence length="401" mass="45409">MYPFSNSNGSRTSFLGNYYNDGNHSKTPHQEHYYAPSSSSSFFLPSPNYFPLEDEAVFCEFFQQQQFFSNDHNCHDTIVLAHELSTHEMTTNVESTMGECSNNNGQIATNDGQDDNLHRYDFDTVVEPENSSPRKIPSKRDRHSKIYTARGPRDRRMRLSLDVAKKLFGLQDLLGFDKASKTVDWLITKSKGAIQELLPDRGCTFMDVSNSASSTSECEVLSGTGDQSVVKTGDDLTTAKNKAKSSSRYSKKPKEKVNRVRRNANLHHPLAKATRERARERARERTIEKRNSMLVIGDQDSKFRPCGDQIMNQDANQLGSNWSPIEETLTQPQSIVQPSDQNNSQFQFKKGLVGDNSSMMMMAGNWSPSYLFNYLHSAGLTHEHQFNDFQIIGKAWEGNNN</sequence>
<keyword evidence="11" id="KW-1185">Reference proteome</keyword>
<evidence type="ECO:0000313" key="11">
    <source>
        <dbReference type="Proteomes" id="UP001172457"/>
    </source>
</evidence>
<dbReference type="InterPro" id="IPR017888">
    <property type="entry name" value="CYC/TB1_R_domain"/>
</dbReference>
<dbReference type="PROSITE" id="PS51369">
    <property type="entry name" value="TCP"/>
    <property type="match status" value="1"/>
</dbReference>
<keyword evidence="6" id="KW-0539">Nucleus</keyword>
<reference evidence="10" key="1">
    <citation type="submission" date="2023-03" db="EMBL/GenBank/DDBJ databases">
        <title>Chromosome-scale reference genome and RAD-based genetic map of yellow starthistle (Centaurea solstitialis) reveal putative structural variation and QTLs associated with invader traits.</title>
        <authorList>
            <person name="Reatini B."/>
            <person name="Cang F.A."/>
            <person name="Jiang Q."/>
            <person name="Mckibben M.T.W."/>
            <person name="Barker M.S."/>
            <person name="Rieseberg L.H."/>
            <person name="Dlugosch K.M."/>
        </authorList>
    </citation>
    <scope>NUCLEOTIDE SEQUENCE</scope>
    <source>
        <strain evidence="10">CAN-66</strain>
        <tissue evidence="10">Leaf</tissue>
    </source>
</reference>
<dbReference type="Proteomes" id="UP001172457">
    <property type="component" value="Unassembled WGS sequence"/>
</dbReference>
<protein>
    <submittedName>
        <fullName evidence="10">Uncharacterized protein</fullName>
    </submittedName>
</protein>
<dbReference type="Pfam" id="PF03634">
    <property type="entry name" value="TCP"/>
    <property type="match status" value="1"/>
</dbReference>
<dbReference type="AlphaFoldDB" id="A0AA38SLS9"/>
<keyword evidence="3" id="KW-0805">Transcription regulation</keyword>
<keyword evidence="2" id="KW-0217">Developmental protein</keyword>